<keyword evidence="2" id="KW-0805">Transcription regulation</keyword>
<dbReference type="InterPro" id="IPR039425">
    <property type="entry name" value="RNA_pol_sigma-70-like"/>
</dbReference>
<dbReference type="InterPro" id="IPR013325">
    <property type="entry name" value="RNA_pol_sigma_r2"/>
</dbReference>
<sequence>MKAGTVQGTGDKVMKATEKNFINLIRKRREEGLLYAVETYGWVIQSVVRKHLFLLPDLQQECMNDVLMAVWQHIGDFDPNTGSFQNWAAGIARFKAIDCKRNYLRRSRKYVDIEDQFIEDEHAGRQMLKVELDQEIKELFEQLSQPEREIFQKHFIEEATIEEISAEMGLNESTIYQRISRGRKKLRKHKEIREAGQ</sequence>
<name>B0MAC3_ANACD</name>
<dbReference type="Pfam" id="PF08281">
    <property type="entry name" value="Sigma70_r4_2"/>
    <property type="match status" value="1"/>
</dbReference>
<dbReference type="Gene3D" id="1.10.10.10">
    <property type="entry name" value="Winged helix-like DNA-binding domain superfamily/Winged helix DNA-binding domain"/>
    <property type="match status" value="1"/>
</dbReference>
<evidence type="ECO:0000256" key="2">
    <source>
        <dbReference type="ARBA" id="ARBA00023015"/>
    </source>
</evidence>
<dbReference type="EMBL" id="ABAX03000003">
    <property type="protein sequence ID" value="EDR98964.1"/>
    <property type="molecule type" value="Genomic_DNA"/>
</dbReference>
<dbReference type="Proteomes" id="UP000004935">
    <property type="component" value="Unassembled WGS sequence"/>
</dbReference>
<reference evidence="8" key="2">
    <citation type="submission" date="2013-11" db="EMBL/GenBank/DDBJ databases">
        <title>Draft genome sequence of Anaerostipes caccae (DSM 14662).</title>
        <authorList>
            <person name="Sudarsanam P."/>
            <person name="Ley R."/>
            <person name="Guruge J."/>
            <person name="Turnbaugh P.J."/>
            <person name="Mahowald M."/>
            <person name="Liep D."/>
            <person name="Gordon J."/>
        </authorList>
    </citation>
    <scope>NUCLEOTIDE SEQUENCE</scope>
    <source>
        <strain evidence="8">DSM 14662</strain>
    </source>
</reference>
<evidence type="ECO:0000256" key="3">
    <source>
        <dbReference type="ARBA" id="ARBA00023082"/>
    </source>
</evidence>
<dbReference type="SUPFAM" id="SSF88946">
    <property type="entry name" value="Sigma2 domain of RNA polymerase sigma factors"/>
    <property type="match status" value="1"/>
</dbReference>
<keyword evidence="5" id="KW-0804">Transcription</keyword>
<dbReference type="NCBIfam" id="TIGR02937">
    <property type="entry name" value="sigma70-ECF"/>
    <property type="match status" value="1"/>
</dbReference>
<dbReference type="Pfam" id="PF04542">
    <property type="entry name" value="Sigma70_r2"/>
    <property type="match status" value="1"/>
</dbReference>
<comment type="similarity">
    <text evidence="1">Belongs to the sigma-70 factor family. ECF subfamily.</text>
</comment>
<dbReference type="InterPro" id="IPR036388">
    <property type="entry name" value="WH-like_DNA-bd_sf"/>
</dbReference>
<gene>
    <name evidence="8" type="ORF">ANACAC_00498</name>
</gene>
<evidence type="ECO:0000259" key="7">
    <source>
        <dbReference type="Pfam" id="PF08281"/>
    </source>
</evidence>
<evidence type="ECO:0000313" key="8">
    <source>
        <dbReference type="EMBL" id="EDR98964.1"/>
    </source>
</evidence>
<dbReference type="InterPro" id="IPR013324">
    <property type="entry name" value="RNA_pol_sigma_r3/r4-like"/>
</dbReference>
<feature type="domain" description="RNA polymerase sigma-70 region 2" evidence="6">
    <location>
        <begin position="58"/>
        <end position="107"/>
    </location>
</feature>
<dbReference type="CDD" id="cd06171">
    <property type="entry name" value="Sigma70_r4"/>
    <property type="match status" value="1"/>
</dbReference>
<dbReference type="AlphaFoldDB" id="B0MAC3"/>
<dbReference type="eggNOG" id="COG1595">
    <property type="taxonomic scope" value="Bacteria"/>
</dbReference>
<comment type="caution">
    <text evidence="8">The sequence shown here is derived from an EMBL/GenBank/DDBJ whole genome shotgun (WGS) entry which is preliminary data.</text>
</comment>
<feature type="domain" description="RNA polymerase sigma factor 70 region 4 type 2" evidence="7">
    <location>
        <begin position="134"/>
        <end position="186"/>
    </location>
</feature>
<dbReference type="STRING" id="411490.ANACAC_00498"/>
<dbReference type="InterPro" id="IPR014284">
    <property type="entry name" value="RNA_pol_sigma-70_dom"/>
</dbReference>
<dbReference type="GO" id="GO:0006352">
    <property type="term" value="P:DNA-templated transcription initiation"/>
    <property type="evidence" value="ECO:0007669"/>
    <property type="project" value="InterPro"/>
</dbReference>
<keyword evidence="9" id="KW-1185">Reference proteome</keyword>
<dbReference type="GO" id="GO:0003677">
    <property type="term" value="F:DNA binding"/>
    <property type="evidence" value="ECO:0007669"/>
    <property type="project" value="UniProtKB-KW"/>
</dbReference>
<dbReference type="Gene3D" id="1.10.1740.10">
    <property type="match status" value="1"/>
</dbReference>
<organism evidence="8 9">
    <name type="scientific">Anaerostipes caccae (strain DSM 14662 / CCUG 47493 / JCM 13470 / NCIMB 13811 / L1-92)</name>
    <dbReference type="NCBI Taxonomy" id="411490"/>
    <lineage>
        <taxon>Bacteria</taxon>
        <taxon>Bacillati</taxon>
        <taxon>Bacillota</taxon>
        <taxon>Clostridia</taxon>
        <taxon>Lachnospirales</taxon>
        <taxon>Lachnospiraceae</taxon>
        <taxon>Anaerostipes</taxon>
    </lineage>
</organism>
<dbReference type="SUPFAM" id="SSF88659">
    <property type="entry name" value="Sigma3 and sigma4 domains of RNA polymerase sigma factors"/>
    <property type="match status" value="1"/>
</dbReference>
<evidence type="ECO:0000256" key="4">
    <source>
        <dbReference type="ARBA" id="ARBA00023125"/>
    </source>
</evidence>
<evidence type="ECO:0000256" key="1">
    <source>
        <dbReference type="ARBA" id="ARBA00010641"/>
    </source>
</evidence>
<dbReference type="InterPro" id="IPR013249">
    <property type="entry name" value="RNA_pol_sigma70_r4_t2"/>
</dbReference>
<dbReference type="PANTHER" id="PTHR43133">
    <property type="entry name" value="RNA POLYMERASE ECF-TYPE SIGMA FACTO"/>
    <property type="match status" value="1"/>
</dbReference>
<keyword evidence="4" id="KW-0238">DNA-binding</keyword>
<dbReference type="HOGENOM" id="CLU_047691_9_7_9"/>
<dbReference type="PANTHER" id="PTHR43133:SF8">
    <property type="entry name" value="RNA POLYMERASE SIGMA FACTOR HI_1459-RELATED"/>
    <property type="match status" value="1"/>
</dbReference>
<dbReference type="InterPro" id="IPR007627">
    <property type="entry name" value="RNA_pol_sigma70_r2"/>
</dbReference>
<accession>B0MAC3</accession>
<keyword evidence="3" id="KW-0731">Sigma factor</keyword>
<reference evidence="8" key="1">
    <citation type="submission" date="2007-11" db="EMBL/GenBank/DDBJ databases">
        <authorList>
            <person name="Fulton L."/>
            <person name="Clifton S."/>
            <person name="Fulton B."/>
            <person name="Xu J."/>
            <person name="Minx P."/>
            <person name="Pepin K.H."/>
            <person name="Johnson M."/>
            <person name="Thiruvilangam P."/>
            <person name="Bhonagiri V."/>
            <person name="Nash W.E."/>
            <person name="Mardis E.R."/>
            <person name="Wilson R.K."/>
        </authorList>
    </citation>
    <scope>NUCLEOTIDE SEQUENCE [LARGE SCALE GENOMIC DNA]</scope>
    <source>
        <strain evidence="8">DSM 14662</strain>
    </source>
</reference>
<proteinExistence type="inferred from homology"/>
<evidence type="ECO:0000259" key="6">
    <source>
        <dbReference type="Pfam" id="PF04542"/>
    </source>
</evidence>
<evidence type="ECO:0000256" key="5">
    <source>
        <dbReference type="ARBA" id="ARBA00023163"/>
    </source>
</evidence>
<evidence type="ECO:0000313" key="9">
    <source>
        <dbReference type="Proteomes" id="UP000004935"/>
    </source>
</evidence>
<protein>
    <submittedName>
        <fullName evidence="8">Sigma-70 region 2</fullName>
    </submittedName>
</protein>
<dbReference type="GO" id="GO:0016987">
    <property type="term" value="F:sigma factor activity"/>
    <property type="evidence" value="ECO:0007669"/>
    <property type="project" value="UniProtKB-KW"/>
</dbReference>